<keyword evidence="3" id="KW-0560">Oxidoreductase</keyword>
<dbReference type="InterPro" id="IPR050172">
    <property type="entry name" value="SsuD_RutA_monooxygenase"/>
</dbReference>
<gene>
    <name evidence="6" type="ORF">BKA15_002820</name>
</gene>
<proteinExistence type="predicted"/>
<keyword evidence="4 6" id="KW-0503">Monooxygenase</keyword>
<dbReference type="Gene3D" id="3.20.20.30">
    <property type="entry name" value="Luciferase-like domain"/>
    <property type="match status" value="1"/>
</dbReference>
<dbReference type="Proteomes" id="UP000569914">
    <property type="component" value="Unassembled WGS sequence"/>
</dbReference>
<sequence>MRYGFIASTGNPNEQVELAVEAERAGWDGFFSWDGMSIGAMDMYDPWAILAAAAVRTERITLGAMVFALTRRRPWKVAREAMTIDHLSGGRLVIPVGLGAADDGGFGKVGPPEATDRRTRAALLDETLAIMEQAWLGERVDFAGEHYRVDGLRFEPRPVQRPRIPIWVVAAWPRPKSMARAARWDGILPSLSEDSTRQLSPDDVTKIIGWLRDRNASTRELIIEGVSPGDDAGWAARHLKPLADAGATWWIESRWEAPNDPATLLERVRQGPPR</sequence>
<evidence type="ECO:0000313" key="7">
    <source>
        <dbReference type="Proteomes" id="UP000569914"/>
    </source>
</evidence>
<comment type="caution">
    <text evidence="6">The sequence shown here is derived from an EMBL/GenBank/DDBJ whole genome shotgun (WGS) entry which is preliminary data.</text>
</comment>
<evidence type="ECO:0000259" key="5">
    <source>
        <dbReference type="Pfam" id="PF00296"/>
    </source>
</evidence>
<dbReference type="GO" id="GO:0046306">
    <property type="term" value="P:alkanesulfonate catabolic process"/>
    <property type="evidence" value="ECO:0007669"/>
    <property type="project" value="TreeGrafter"/>
</dbReference>
<dbReference type="AlphaFoldDB" id="A0A7Y9LD22"/>
<reference evidence="6 7" key="1">
    <citation type="submission" date="2020-07" db="EMBL/GenBank/DDBJ databases">
        <title>Sequencing the genomes of 1000 actinobacteria strains.</title>
        <authorList>
            <person name="Klenk H.-P."/>
        </authorList>
    </citation>
    <scope>NUCLEOTIDE SEQUENCE [LARGE SCALE GENOMIC DNA]</scope>
    <source>
        <strain evidence="6 7">DSM 22083</strain>
    </source>
</reference>
<evidence type="ECO:0000256" key="4">
    <source>
        <dbReference type="ARBA" id="ARBA00023033"/>
    </source>
</evidence>
<dbReference type="PANTHER" id="PTHR42847:SF4">
    <property type="entry name" value="ALKANESULFONATE MONOOXYGENASE-RELATED"/>
    <property type="match status" value="1"/>
</dbReference>
<feature type="domain" description="Luciferase-like" evidence="5">
    <location>
        <begin position="10"/>
        <end position="193"/>
    </location>
</feature>
<dbReference type="InterPro" id="IPR036661">
    <property type="entry name" value="Luciferase-like_sf"/>
</dbReference>
<protein>
    <submittedName>
        <fullName evidence="6">Alkanesulfonate monooxygenase SsuD/methylene tetrahydromethanopterin reductase-like flavin-dependent oxidoreductase (Luciferase family)</fullName>
    </submittedName>
</protein>
<dbReference type="RefSeq" id="WP_179751665.1">
    <property type="nucleotide sequence ID" value="NZ_JACCBU010000001.1"/>
</dbReference>
<keyword evidence="2" id="KW-0288">FMN</keyword>
<dbReference type="PANTHER" id="PTHR42847">
    <property type="entry name" value="ALKANESULFONATE MONOOXYGENASE"/>
    <property type="match status" value="1"/>
</dbReference>
<evidence type="ECO:0000256" key="2">
    <source>
        <dbReference type="ARBA" id="ARBA00022643"/>
    </source>
</evidence>
<evidence type="ECO:0000256" key="3">
    <source>
        <dbReference type="ARBA" id="ARBA00023002"/>
    </source>
</evidence>
<keyword evidence="1" id="KW-0285">Flavoprotein</keyword>
<dbReference type="EMBL" id="JACCBU010000001">
    <property type="protein sequence ID" value="NYE71491.1"/>
    <property type="molecule type" value="Genomic_DNA"/>
</dbReference>
<dbReference type="GO" id="GO:0008726">
    <property type="term" value="F:alkanesulfonate monooxygenase activity"/>
    <property type="evidence" value="ECO:0007669"/>
    <property type="project" value="TreeGrafter"/>
</dbReference>
<keyword evidence="7" id="KW-1185">Reference proteome</keyword>
<evidence type="ECO:0000313" key="6">
    <source>
        <dbReference type="EMBL" id="NYE71491.1"/>
    </source>
</evidence>
<name>A0A7Y9LD22_9ACTN</name>
<organism evidence="6 7">
    <name type="scientific">Microlunatus parietis</name>
    <dbReference type="NCBI Taxonomy" id="682979"/>
    <lineage>
        <taxon>Bacteria</taxon>
        <taxon>Bacillati</taxon>
        <taxon>Actinomycetota</taxon>
        <taxon>Actinomycetes</taxon>
        <taxon>Propionibacteriales</taxon>
        <taxon>Propionibacteriaceae</taxon>
        <taxon>Microlunatus</taxon>
    </lineage>
</organism>
<accession>A0A7Y9LD22</accession>
<dbReference type="Pfam" id="PF00296">
    <property type="entry name" value="Bac_luciferase"/>
    <property type="match status" value="1"/>
</dbReference>
<evidence type="ECO:0000256" key="1">
    <source>
        <dbReference type="ARBA" id="ARBA00022630"/>
    </source>
</evidence>
<dbReference type="InterPro" id="IPR011251">
    <property type="entry name" value="Luciferase-like_dom"/>
</dbReference>
<dbReference type="SUPFAM" id="SSF51679">
    <property type="entry name" value="Bacterial luciferase-like"/>
    <property type="match status" value="1"/>
</dbReference>